<dbReference type="Proteomes" id="UP001597183">
    <property type="component" value="Unassembled WGS sequence"/>
</dbReference>
<accession>A0ABW4AG92</accession>
<evidence type="ECO:0000256" key="3">
    <source>
        <dbReference type="ARBA" id="ARBA00023172"/>
    </source>
</evidence>
<dbReference type="PANTHER" id="PTHR30349">
    <property type="entry name" value="PHAGE INTEGRASE-RELATED"/>
    <property type="match status" value="1"/>
</dbReference>
<sequence length="472" mass="54769">MGRTTYPIFISPQGWPDPDLVEFAVSGDLAAKARSTQTTYAHEIWAWLDFLYEKKHGLDWRDATVEDLRDYEYWRCRDTKSEDRRKRLVGGDTWQKILAAIACLYDWAVHRKIVATSPAVYRALTGRGGSGRGRLEQRPTDVQRSDVRWLTRRAYERWRRIGFEDYNAAGLRRGIERIRTTSRNVAFADFAYGTGLRRREIGGLLTIDLPRLDEDASMLSGWLAAALGKGRRGRVFYIDRRHLTRVYAYIRDQRRLSIKRAQHHGRYDEIPDKMIVTNVRRLGGRNATVTYTDEFGGAPQRNVLNAVPLDQRMRMFQQTEDGLEPLWLWLRENGLPQPIERWNSVFAEANKRMVREGLKQHVTPHMLRHSYALHMLCQAQNAYLLRSGMAPDERRQYQALFGNVWELVRDLLGHASVETTKDWYLEPVRGLHWQTLLMAQDDSPVADTDTILSLVSKHSGLVYDVPKDLRGN</sequence>
<dbReference type="RefSeq" id="WP_378078920.1">
    <property type="nucleotide sequence ID" value="NZ_JBHTMK010000038.1"/>
</dbReference>
<dbReference type="InterPro" id="IPR002104">
    <property type="entry name" value="Integrase_catalytic"/>
</dbReference>
<dbReference type="Gene3D" id="1.10.150.130">
    <property type="match status" value="1"/>
</dbReference>
<organism evidence="5 6">
    <name type="scientific">Actinoplanes sichuanensis</name>
    <dbReference type="NCBI Taxonomy" id="512349"/>
    <lineage>
        <taxon>Bacteria</taxon>
        <taxon>Bacillati</taxon>
        <taxon>Actinomycetota</taxon>
        <taxon>Actinomycetes</taxon>
        <taxon>Micromonosporales</taxon>
        <taxon>Micromonosporaceae</taxon>
        <taxon>Actinoplanes</taxon>
    </lineage>
</organism>
<keyword evidence="2" id="KW-0238">DNA-binding</keyword>
<dbReference type="PROSITE" id="PS51898">
    <property type="entry name" value="TYR_RECOMBINASE"/>
    <property type="match status" value="1"/>
</dbReference>
<evidence type="ECO:0000256" key="2">
    <source>
        <dbReference type="ARBA" id="ARBA00023125"/>
    </source>
</evidence>
<dbReference type="InterPro" id="IPR011010">
    <property type="entry name" value="DNA_brk_join_enz"/>
</dbReference>
<dbReference type="Gene3D" id="1.10.443.10">
    <property type="entry name" value="Intergrase catalytic core"/>
    <property type="match status" value="1"/>
</dbReference>
<dbReference type="EMBL" id="JBHTMK010000038">
    <property type="protein sequence ID" value="MFD1369215.1"/>
    <property type="molecule type" value="Genomic_DNA"/>
</dbReference>
<comment type="caution">
    <text evidence="5">The sequence shown here is derived from an EMBL/GenBank/DDBJ whole genome shotgun (WGS) entry which is preliminary data.</text>
</comment>
<evidence type="ECO:0000259" key="4">
    <source>
        <dbReference type="PROSITE" id="PS51898"/>
    </source>
</evidence>
<keyword evidence="6" id="KW-1185">Reference proteome</keyword>
<evidence type="ECO:0000313" key="6">
    <source>
        <dbReference type="Proteomes" id="UP001597183"/>
    </source>
</evidence>
<dbReference type="SUPFAM" id="SSF56349">
    <property type="entry name" value="DNA breaking-rejoining enzymes"/>
    <property type="match status" value="2"/>
</dbReference>
<dbReference type="PANTHER" id="PTHR30349:SF64">
    <property type="entry name" value="PROPHAGE INTEGRASE INTD-RELATED"/>
    <property type="match status" value="1"/>
</dbReference>
<evidence type="ECO:0000256" key="1">
    <source>
        <dbReference type="ARBA" id="ARBA00008857"/>
    </source>
</evidence>
<dbReference type="InterPro" id="IPR010998">
    <property type="entry name" value="Integrase_recombinase_N"/>
</dbReference>
<keyword evidence="3" id="KW-0233">DNA recombination</keyword>
<evidence type="ECO:0000313" key="5">
    <source>
        <dbReference type="EMBL" id="MFD1369215.1"/>
    </source>
</evidence>
<dbReference type="InterPro" id="IPR050090">
    <property type="entry name" value="Tyrosine_recombinase_XerCD"/>
</dbReference>
<protein>
    <recommendedName>
        <fullName evidence="4">Tyr recombinase domain-containing protein</fullName>
    </recommendedName>
</protein>
<dbReference type="InterPro" id="IPR013762">
    <property type="entry name" value="Integrase-like_cat_sf"/>
</dbReference>
<name>A0ABW4AG92_9ACTN</name>
<comment type="similarity">
    <text evidence="1">Belongs to the 'phage' integrase family.</text>
</comment>
<feature type="domain" description="Tyr recombinase" evidence="4">
    <location>
        <begin position="145"/>
        <end position="438"/>
    </location>
</feature>
<proteinExistence type="inferred from homology"/>
<gene>
    <name evidence="5" type="ORF">ACFQ5G_28095</name>
</gene>
<reference evidence="6" key="1">
    <citation type="journal article" date="2019" name="Int. J. Syst. Evol. Microbiol.">
        <title>The Global Catalogue of Microorganisms (GCM) 10K type strain sequencing project: providing services to taxonomists for standard genome sequencing and annotation.</title>
        <authorList>
            <consortium name="The Broad Institute Genomics Platform"/>
            <consortium name="The Broad Institute Genome Sequencing Center for Infectious Disease"/>
            <person name="Wu L."/>
            <person name="Ma J."/>
        </authorList>
    </citation>
    <scope>NUCLEOTIDE SEQUENCE [LARGE SCALE GENOMIC DNA]</scope>
    <source>
        <strain evidence="6">CCM 7526</strain>
    </source>
</reference>